<comment type="caution">
    <text evidence="1">The sequence shown here is derived from an EMBL/GenBank/DDBJ whole genome shotgun (WGS) entry which is preliminary data.</text>
</comment>
<sequence>MIFFLIWRKGINFLKIFFMFRVLKPYWVIINDYGEF</sequence>
<reference evidence="1" key="1">
    <citation type="submission" date="2023-07" db="EMBL/GenBank/DDBJ databases">
        <title>Sorghum-associated microbial communities from plants grown in Nebraska, USA.</title>
        <authorList>
            <person name="Schachtman D."/>
        </authorList>
    </citation>
    <scope>NUCLEOTIDE SEQUENCE</scope>
    <source>
        <strain evidence="1">2697</strain>
    </source>
</reference>
<dbReference type="EMBL" id="JAVDTF010000001">
    <property type="protein sequence ID" value="MDR6783212.1"/>
    <property type="molecule type" value="Genomic_DNA"/>
</dbReference>
<proteinExistence type="predicted"/>
<protein>
    <submittedName>
        <fullName evidence="1">Uncharacterized protein</fullName>
    </submittedName>
</protein>
<name>A0ACC6KVK9_9SPHI</name>
<accession>A0ACC6KVK9</accession>
<keyword evidence="2" id="KW-1185">Reference proteome</keyword>
<organism evidence="1 2">
    <name type="scientific">Pedobacter africanus</name>
    <dbReference type="NCBI Taxonomy" id="151894"/>
    <lineage>
        <taxon>Bacteria</taxon>
        <taxon>Pseudomonadati</taxon>
        <taxon>Bacteroidota</taxon>
        <taxon>Sphingobacteriia</taxon>
        <taxon>Sphingobacteriales</taxon>
        <taxon>Sphingobacteriaceae</taxon>
        <taxon>Pedobacter</taxon>
    </lineage>
</organism>
<dbReference type="Proteomes" id="UP001246858">
    <property type="component" value="Unassembled WGS sequence"/>
</dbReference>
<evidence type="ECO:0000313" key="1">
    <source>
        <dbReference type="EMBL" id="MDR6783212.1"/>
    </source>
</evidence>
<evidence type="ECO:0000313" key="2">
    <source>
        <dbReference type="Proteomes" id="UP001246858"/>
    </source>
</evidence>
<gene>
    <name evidence="1" type="ORF">J2X78_001764</name>
</gene>